<dbReference type="GO" id="GO:0006260">
    <property type="term" value="P:DNA replication"/>
    <property type="evidence" value="ECO:0007669"/>
    <property type="project" value="InterPro"/>
</dbReference>
<keyword evidence="1 2" id="KW-0238">DNA-binding</keyword>
<dbReference type="InterPro" id="IPR012340">
    <property type="entry name" value="NA-bd_OB-fold"/>
</dbReference>
<dbReference type="Gene3D" id="2.40.50.140">
    <property type="entry name" value="Nucleic acid-binding proteins"/>
    <property type="match status" value="1"/>
</dbReference>
<dbReference type="PANTHER" id="PTHR10302">
    <property type="entry name" value="SINGLE-STRANDED DNA-BINDING PROTEIN"/>
    <property type="match status" value="1"/>
</dbReference>
<name>A0AA34RDI4_CHLPE</name>
<evidence type="ECO:0000313" key="4">
    <source>
        <dbReference type="EMBL" id="AEB41702.1"/>
    </source>
</evidence>
<dbReference type="InterPro" id="IPR011344">
    <property type="entry name" value="ssDNA-bd"/>
</dbReference>
<accession>A0AA34RDI4</accession>
<dbReference type="InterPro" id="IPR000424">
    <property type="entry name" value="Primosome_PriB/ssb"/>
</dbReference>
<keyword evidence="5" id="KW-1185">Reference proteome</keyword>
<proteinExistence type="predicted"/>
<dbReference type="GO" id="GO:0003697">
    <property type="term" value="F:single-stranded DNA binding"/>
    <property type="evidence" value="ECO:0007669"/>
    <property type="project" value="InterPro"/>
</dbReference>
<evidence type="ECO:0000256" key="2">
    <source>
        <dbReference type="PROSITE-ProRule" id="PRU00252"/>
    </source>
</evidence>
<dbReference type="Proteomes" id="UP000008305">
    <property type="component" value="Chromosome"/>
</dbReference>
<organism evidence="4 5">
    <name type="scientific">Chlamydia pecorum (strain ATCC VR-628 / DSM 29919 / E58)</name>
    <name type="common">Chlamydophila pecorum</name>
    <dbReference type="NCBI Taxonomy" id="331635"/>
    <lineage>
        <taxon>Bacteria</taxon>
        <taxon>Pseudomonadati</taxon>
        <taxon>Chlamydiota</taxon>
        <taxon>Chlamydiia</taxon>
        <taxon>Chlamydiales</taxon>
        <taxon>Chlamydiaceae</taxon>
        <taxon>Chlamydia/Chlamydophila group</taxon>
        <taxon>Chlamydia</taxon>
    </lineage>
</organism>
<dbReference type="GO" id="GO:0009295">
    <property type="term" value="C:nucleoid"/>
    <property type="evidence" value="ECO:0007669"/>
    <property type="project" value="TreeGrafter"/>
</dbReference>
<dbReference type="PROSITE" id="PS50935">
    <property type="entry name" value="SSB"/>
    <property type="match status" value="1"/>
</dbReference>
<evidence type="ECO:0000256" key="3">
    <source>
        <dbReference type="RuleBase" id="RU000524"/>
    </source>
</evidence>
<dbReference type="Pfam" id="PF00436">
    <property type="entry name" value="SSB"/>
    <property type="match status" value="1"/>
</dbReference>
<protein>
    <recommendedName>
        <fullName evidence="3">Single-stranded DNA-binding protein</fullName>
    </recommendedName>
</protein>
<dbReference type="EMBL" id="CP002608">
    <property type="protein sequence ID" value="AEB41702.1"/>
    <property type="molecule type" value="Genomic_DNA"/>
</dbReference>
<dbReference type="PANTHER" id="PTHR10302:SF27">
    <property type="entry name" value="SINGLE-STRANDED DNA-BINDING PROTEIN"/>
    <property type="match status" value="1"/>
</dbReference>
<dbReference type="NCBIfam" id="TIGR00621">
    <property type="entry name" value="ssb"/>
    <property type="match status" value="1"/>
</dbReference>
<dbReference type="AlphaFoldDB" id="A0AA34RDI4"/>
<dbReference type="CDD" id="cd04496">
    <property type="entry name" value="SSB_OBF"/>
    <property type="match status" value="1"/>
</dbReference>
<reference evidence="4 5" key="1">
    <citation type="journal article" date="2011" name="J. Bacteriol.">
        <title>Genome sequence of the obligate intracellular animal pathogen Chlamydia pecorum E58.</title>
        <authorList>
            <person name="Mojica S."/>
            <person name="Huot Creasy H."/>
            <person name="Daugherty S."/>
            <person name="Read T.D."/>
            <person name="Kim T."/>
            <person name="Kaltenboeck B."/>
            <person name="Bavoil P."/>
            <person name="Myers G.S."/>
        </authorList>
    </citation>
    <scope>NUCLEOTIDE SEQUENCE [LARGE SCALE GENOMIC DNA]</scope>
    <source>
        <strain evidence="4 5">E58</strain>
    </source>
</reference>
<sequence>MFGYFAGYLGTDPEERMTSKGKRVVVFRLGVKTRVGAKDETLWCKCNIWHNRYDKMLPYLKKGSAVIVAGDIALESYLSKDGTPQSSLVISIDSIKFSPFGKSDGGGRSQSVGDSNSVGAAAPYEAVSYGFDGEALDAESISDKDMYAGYGQEQQYVCEDVPF</sequence>
<dbReference type="SUPFAM" id="SSF50249">
    <property type="entry name" value="Nucleic acid-binding proteins"/>
    <property type="match status" value="1"/>
</dbReference>
<evidence type="ECO:0000313" key="5">
    <source>
        <dbReference type="Proteomes" id="UP000008305"/>
    </source>
</evidence>
<dbReference type="NCBIfam" id="NF004948">
    <property type="entry name" value="PRK06293.1"/>
    <property type="match status" value="1"/>
</dbReference>
<evidence type="ECO:0000256" key="1">
    <source>
        <dbReference type="ARBA" id="ARBA00023125"/>
    </source>
</evidence>
<dbReference type="KEGG" id="cpm:G5S_0752"/>
<gene>
    <name evidence="4" type="ordered locus">G5S_0752</name>
</gene>